<organism evidence="1 2">
    <name type="scientific">Bittarella massiliensis</name>
    <name type="common">ex Durand et al. 2017</name>
    <dbReference type="NCBI Taxonomy" id="1720313"/>
    <lineage>
        <taxon>Bacteria</taxon>
        <taxon>Bacillati</taxon>
        <taxon>Bacillota</taxon>
        <taxon>Clostridia</taxon>
        <taxon>Eubacteriales</taxon>
        <taxon>Oscillospiraceae</taxon>
        <taxon>Bittarella (ex Durand et al. 2017)</taxon>
    </lineage>
</organism>
<accession>A0ABW9WWD2</accession>
<gene>
    <name evidence="1" type="ORF">GT747_10135</name>
</gene>
<evidence type="ECO:0000313" key="2">
    <source>
        <dbReference type="Proteomes" id="UP000474718"/>
    </source>
</evidence>
<keyword evidence="2" id="KW-1185">Reference proteome</keyword>
<evidence type="ECO:0008006" key="3">
    <source>
        <dbReference type="Google" id="ProtNLM"/>
    </source>
</evidence>
<dbReference type="EMBL" id="WWVX01000007">
    <property type="protein sequence ID" value="MZL70111.1"/>
    <property type="molecule type" value="Genomic_DNA"/>
</dbReference>
<sequence length="427" mass="46916">MMDTTNQTALRMGYAQADITPAGPVVTIGFGREDQLSRGVRKPLSAQVTVWQLGEERCCLAAIDHIGLGLEHARALRDGLGEVLGISREKVMLCFSHTHAAPNDSEEPAYLRLLCERVLAAAAEAAGKMAPVCAGWGNGHTAIGVNRRADSTQLDDRLGILKVTDPATGELRLLLLRLTAHANVLKGDNWLISPDYFGAVRELLGRQYRCPVVVTQGASGNVAPRYFCSEETPPDAVGEAFRRSATALEDMAQTVLRDARPVIDRIRPQGVERLAAFVRTVELTAQVPSYERALEIADEARRFCNMDGTAWLAEVRRLLDAGVRRQVEEVEVQYFLLGEGCLCGVPNEVMCEFALRAAAQVGSEYLYFGGYTNGCGGYFPTEEEFDLGGYEVYWSLLLYFPYFGRVFPLRRESAGRLIDFVAANSPL</sequence>
<comment type="caution">
    <text evidence="1">The sequence shown here is derived from an EMBL/GenBank/DDBJ whole genome shotgun (WGS) entry which is preliminary data.</text>
</comment>
<name>A0ABW9WWD2_9FIRM</name>
<proteinExistence type="predicted"/>
<protein>
    <recommendedName>
        <fullName evidence="3">Neutral/alkaline non-lysosomal ceramidase N-terminal domain-containing protein</fullName>
    </recommendedName>
</protein>
<dbReference type="Proteomes" id="UP000474718">
    <property type="component" value="Unassembled WGS sequence"/>
</dbReference>
<dbReference type="RefSeq" id="WP_021661250.1">
    <property type="nucleotide sequence ID" value="NZ_WWVX01000007.1"/>
</dbReference>
<evidence type="ECO:0000313" key="1">
    <source>
        <dbReference type="EMBL" id="MZL70111.1"/>
    </source>
</evidence>
<reference evidence="1 2" key="1">
    <citation type="journal article" date="2019" name="Nat. Med.">
        <title>A library of human gut bacterial isolates paired with longitudinal multiomics data enables mechanistic microbiome research.</title>
        <authorList>
            <person name="Poyet M."/>
            <person name="Groussin M."/>
            <person name="Gibbons S.M."/>
            <person name="Avila-Pacheco J."/>
            <person name="Jiang X."/>
            <person name="Kearney S.M."/>
            <person name="Perrotta A.R."/>
            <person name="Berdy B."/>
            <person name="Zhao S."/>
            <person name="Lieberman T.D."/>
            <person name="Swanson P.K."/>
            <person name="Smith M."/>
            <person name="Roesemann S."/>
            <person name="Alexander J.E."/>
            <person name="Rich S.A."/>
            <person name="Livny J."/>
            <person name="Vlamakis H."/>
            <person name="Clish C."/>
            <person name="Bullock K."/>
            <person name="Deik A."/>
            <person name="Scott J."/>
            <person name="Pierce K.A."/>
            <person name="Xavier R.J."/>
            <person name="Alm E.J."/>
        </authorList>
    </citation>
    <scope>NUCLEOTIDE SEQUENCE [LARGE SCALE GENOMIC DNA]</scope>
    <source>
        <strain evidence="1 2">BIOML-A2</strain>
    </source>
</reference>